<name>A0AAE5CDN5_9BACT</name>
<comment type="caution">
    <text evidence="3">The sequence shown here is derived from an EMBL/GenBank/DDBJ whole genome shotgun (WGS) entry which is preliminary data.</text>
</comment>
<evidence type="ECO:0000256" key="2">
    <source>
        <dbReference type="SAM" id="SignalP"/>
    </source>
</evidence>
<keyword evidence="1" id="KW-1133">Transmembrane helix</keyword>
<proteinExistence type="predicted"/>
<dbReference type="EMBL" id="JAACAK010000113">
    <property type="protein sequence ID" value="NIR76154.1"/>
    <property type="molecule type" value="Genomic_DNA"/>
</dbReference>
<feature type="signal peptide" evidence="2">
    <location>
        <begin position="1"/>
        <end position="22"/>
    </location>
</feature>
<accession>A0AAE5CDN5</accession>
<reference evidence="3 4" key="1">
    <citation type="submission" date="2020-01" db="EMBL/GenBank/DDBJ databases">
        <title>Genomes assembled from Gulf of Kutch pelagic sediment metagenomes.</title>
        <authorList>
            <person name="Chandrashekar M."/>
            <person name="Mahajan M.S."/>
            <person name="Dave K.J."/>
            <person name="Vatsa P."/>
            <person name="Nathani N.M."/>
        </authorList>
    </citation>
    <scope>NUCLEOTIDE SEQUENCE [LARGE SCALE GENOMIC DNA]</scope>
    <source>
        <strain evidence="3">KS3-K002</strain>
    </source>
</reference>
<keyword evidence="1" id="KW-0472">Membrane</keyword>
<gene>
    <name evidence="3" type="ORF">GWO12_13745</name>
</gene>
<keyword evidence="1" id="KW-0812">Transmembrane</keyword>
<feature type="chain" id="PRO_5042174039" evidence="2">
    <location>
        <begin position="23"/>
        <end position="67"/>
    </location>
</feature>
<protein>
    <submittedName>
        <fullName evidence="3">Uncharacterized protein</fullName>
    </submittedName>
</protein>
<organism evidence="3 4">
    <name type="scientific">Candidatus Kutchimonas denitrificans</name>
    <dbReference type="NCBI Taxonomy" id="3056748"/>
    <lineage>
        <taxon>Bacteria</taxon>
        <taxon>Pseudomonadati</taxon>
        <taxon>Gemmatimonadota</taxon>
        <taxon>Gemmatimonadia</taxon>
        <taxon>Candidatus Palauibacterales</taxon>
        <taxon>Candidatus Palauibacteraceae</taxon>
        <taxon>Candidatus Kutchimonas</taxon>
    </lineage>
</organism>
<evidence type="ECO:0000256" key="1">
    <source>
        <dbReference type="SAM" id="Phobius"/>
    </source>
</evidence>
<dbReference type="Proteomes" id="UP000702544">
    <property type="component" value="Unassembled WGS sequence"/>
</dbReference>
<keyword evidence="2" id="KW-0732">Signal</keyword>
<evidence type="ECO:0000313" key="4">
    <source>
        <dbReference type="Proteomes" id="UP000702544"/>
    </source>
</evidence>
<sequence length="67" mass="6940">MTKTAIVAIVVGLAAIALVVFAATTRDMSNADFLIAAYASATVILVIYIVSLSNRLKKAQEARGGEG</sequence>
<feature type="transmembrane region" description="Helical" evidence="1">
    <location>
        <begin position="32"/>
        <end position="50"/>
    </location>
</feature>
<dbReference type="AlphaFoldDB" id="A0AAE5CDN5"/>
<evidence type="ECO:0000313" key="3">
    <source>
        <dbReference type="EMBL" id="NIR76154.1"/>
    </source>
</evidence>